<accession>A0A840W9H3</accession>
<evidence type="ECO:0000313" key="4">
    <source>
        <dbReference type="Proteomes" id="UP000579647"/>
    </source>
</evidence>
<feature type="domain" description="Tyr recombinase" evidence="2">
    <location>
        <begin position="1"/>
        <end position="73"/>
    </location>
</feature>
<dbReference type="AlphaFoldDB" id="A0A840W9H3"/>
<keyword evidence="1" id="KW-0233">DNA recombination</keyword>
<reference evidence="3 4" key="1">
    <citation type="submission" date="2020-08" db="EMBL/GenBank/DDBJ databases">
        <title>Sequencing the genomes of 1000 actinobacteria strains.</title>
        <authorList>
            <person name="Klenk H.-P."/>
        </authorList>
    </citation>
    <scope>NUCLEOTIDE SEQUENCE [LARGE SCALE GENOMIC DNA]</scope>
    <source>
        <strain evidence="3 4">DSM 44598</strain>
    </source>
</reference>
<protein>
    <submittedName>
        <fullName evidence="3">Integrase</fullName>
    </submittedName>
</protein>
<dbReference type="GO" id="GO:0015074">
    <property type="term" value="P:DNA integration"/>
    <property type="evidence" value="ECO:0007669"/>
    <property type="project" value="InterPro"/>
</dbReference>
<evidence type="ECO:0000256" key="1">
    <source>
        <dbReference type="ARBA" id="ARBA00023172"/>
    </source>
</evidence>
<comment type="caution">
    <text evidence="3">The sequence shown here is derived from an EMBL/GenBank/DDBJ whole genome shotgun (WGS) entry which is preliminary data.</text>
</comment>
<organism evidence="3 4">
    <name type="scientific">Nocardiopsis metallicus</name>
    <dbReference type="NCBI Taxonomy" id="179819"/>
    <lineage>
        <taxon>Bacteria</taxon>
        <taxon>Bacillati</taxon>
        <taxon>Actinomycetota</taxon>
        <taxon>Actinomycetes</taxon>
        <taxon>Streptosporangiales</taxon>
        <taxon>Nocardiopsidaceae</taxon>
        <taxon>Nocardiopsis</taxon>
    </lineage>
</organism>
<dbReference type="Proteomes" id="UP000579647">
    <property type="component" value="Unassembled WGS sequence"/>
</dbReference>
<proteinExistence type="predicted"/>
<dbReference type="GO" id="GO:0003677">
    <property type="term" value="F:DNA binding"/>
    <property type="evidence" value="ECO:0007669"/>
    <property type="project" value="InterPro"/>
</dbReference>
<evidence type="ECO:0000313" key="3">
    <source>
        <dbReference type="EMBL" id="MBB5493659.1"/>
    </source>
</evidence>
<keyword evidence="4" id="KW-1185">Reference proteome</keyword>
<dbReference type="GO" id="GO:0006310">
    <property type="term" value="P:DNA recombination"/>
    <property type="evidence" value="ECO:0007669"/>
    <property type="project" value="UniProtKB-KW"/>
</dbReference>
<name>A0A840W9H3_9ACTN</name>
<dbReference type="EMBL" id="JACHDO010000001">
    <property type="protein sequence ID" value="MBB5493659.1"/>
    <property type="molecule type" value="Genomic_DNA"/>
</dbReference>
<dbReference type="SUPFAM" id="SSF56349">
    <property type="entry name" value="DNA breaking-rejoining enzymes"/>
    <property type="match status" value="1"/>
</dbReference>
<sequence>MLNLKWRDLSLEGSGEVAIHGTKTPRSQRTISLGKENVAQLRKWRKAQQLKREKAGNKWVQSDYVFTEVFSAK</sequence>
<gene>
    <name evidence="3" type="ORF">HNR07_004796</name>
</gene>
<evidence type="ECO:0000259" key="2">
    <source>
        <dbReference type="PROSITE" id="PS51898"/>
    </source>
</evidence>
<dbReference type="Gene3D" id="1.10.443.10">
    <property type="entry name" value="Intergrase catalytic core"/>
    <property type="match status" value="1"/>
</dbReference>
<dbReference type="PROSITE" id="PS51898">
    <property type="entry name" value="TYR_RECOMBINASE"/>
    <property type="match status" value="1"/>
</dbReference>
<dbReference type="InterPro" id="IPR013762">
    <property type="entry name" value="Integrase-like_cat_sf"/>
</dbReference>
<dbReference type="InterPro" id="IPR011010">
    <property type="entry name" value="DNA_brk_join_enz"/>
</dbReference>
<dbReference type="InterPro" id="IPR002104">
    <property type="entry name" value="Integrase_catalytic"/>
</dbReference>